<feature type="transmembrane region" description="Helical" evidence="1">
    <location>
        <begin position="229"/>
        <end position="251"/>
    </location>
</feature>
<name>A0AAE0N0P4_9PEZI</name>
<accession>A0AAE0N0P4</accession>
<keyword evidence="1" id="KW-0472">Membrane</keyword>
<dbReference type="AlphaFoldDB" id="A0AAE0N0P4"/>
<keyword evidence="3" id="KW-1185">Reference proteome</keyword>
<protein>
    <submittedName>
        <fullName evidence="2">Uncharacterized protein</fullName>
    </submittedName>
</protein>
<sequence length="291" mass="30590">MPGIINWESQTFWAPKAAAAAAATAGPRLASRDLPPTCPAEGSQIVISSDDDELNCLLDDSQPGSPSTAKATTPVTSSSSFGDFRALLASEDADLSAQFAPSKLVCSPQPPFPPALSSQQPSASSTLWAGEDQPALVGCISPRRPHHPATLRSEFTHRAFIRRTKAASDRSVPSHGRSRWLPFAEHAGASLRSIGLPTHPAPSPITRSRLAVAQCVDDDQGSPRRHLHVCLAVALTLTLAIALALALALALTGMTACGRTPTTYGRRTANRTTKMMAGTTQRRTSIPGSTS</sequence>
<dbReference type="EMBL" id="JAULSW010000012">
    <property type="protein sequence ID" value="KAK3366387.1"/>
    <property type="molecule type" value="Genomic_DNA"/>
</dbReference>
<comment type="caution">
    <text evidence="2">The sequence shown here is derived from an EMBL/GenBank/DDBJ whole genome shotgun (WGS) entry which is preliminary data.</text>
</comment>
<evidence type="ECO:0000313" key="3">
    <source>
        <dbReference type="Proteomes" id="UP001285441"/>
    </source>
</evidence>
<gene>
    <name evidence="2" type="ORF">B0H63DRAFT_529776</name>
</gene>
<keyword evidence="1" id="KW-0812">Transmembrane</keyword>
<evidence type="ECO:0000313" key="2">
    <source>
        <dbReference type="EMBL" id="KAK3366387.1"/>
    </source>
</evidence>
<organism evidence="2 3">
    <name type="scientific">Podospora didyma</name>
    <dbReference type="NCBI Taxonomy" id="330526"/>
    <lineage>
        <taxon>Eukaryota</taxon>
        <taxon>Fungi</taxon>
        <taxon>Dikarya</taxon>
        <taxon>Ascomycota</taxon>
        <taxon>Pezizomycotina</taxon>
        <taxon>Sordariomycetes</taxon>
        <taxon>Sordariomycetidae</taxon>
        <taxon>Sordariales</taxon>
        <taxon>Podosporaceae</taxon>
        <taxon>Podospora</taxon>
    </lineage>
</organism>
<reference evidence="2" key="1">
    <citation type="journal article" date="2023" name="Mol. Phylogenet. Evol.">
        <title>Genome-scale phylogeny and comparative genomics of the fungal order Sordariales.</title>
        <authorList>
            <person name="Hensen N."/>
            <person name="Bonometti L."/>
            <person name="Westerberg I."/>
            <person name="Brannstrom I.O."/>
            <person name="Guillou S."/>
            <person name="Cros-Aarteil S."/>
            <person name="Calhoun S."/>
            <person name="Haridas S."/>
            <person name="Kuo A."/>
            <person name="Mondo S."/>
            <person name="Pangilinan J."/>
            <person name="Riley R."/>
            <person name="LaButti K."/>
            <person name="Andreopoulos B."/>
            <person name="Lipzen A."/>
            <person name="Chen C."/>
            <person name="Yan M."/>
            <person name="Daum C."/>
            <person name="Ng V."/>
            <person name="Clum A."/>
            <person name="Steindorff A."/>
            <person name="Ohm R.A."/>
            <person name="Martin F."/>
            <person name="Silar P."/>
            <person name="Natvig D.O."/>
            <person name="Lalanne C."/>
            <person name="Gautier V."/>
            <person name="Ament-Velasquez S.L."/>
            <person name="Kruys A."/>
            <person name="Hutchinson M.I."/>
            <person name="Powell A.J."/>
            <person name="Barry K."/>
            <person name="Miller A.N."/>
            <person name="Grigoriev I.V."/>
            <person name="Debuchy R."/>
            <person name="Gladieux P."/>
            <person name="Hiltunen Thoren M."/>
            <person name="Johannesson H."/>
        </authorList>
    </citation>
    <scope>NUCLEOTIDE SEQUENCE</scope>
    <source>
        <strain evidence="2">CBS 232.78</strain>
    </source>
</reference>
<keyword evidence="1" id="KW-1133">Transmembrane helix</keyword>
<dbReference type="Proteomes" id="UP001285441">
    <property type="component" value="Unassembled WGS sequence"/>
</dbReference>
<reference evidence="2" key="2">
    <citation type="submission" date="2023-06" db="EMBL/GenBank/DDBJ databases">
        <authorList>
            <consortium name="Lawrence Berkeley National Laboratory"/>
            <person name="Haridas S."/>
            <person name="Hensen N."/>
            <person name="Bonometti L."/>
            <person name="Westerberg I."/>
            <person name="Brannstrom I.O."/>
            <person name="Guillou S."/>
            <person name="Cros-Aarteil S."/>
            <person name="Calhoun S."/>
            <person name="Kuo A."/>
            <person name="Mondo S."/>
            <person name="Pangilinan J."/>
            <person name="Riley R."/>
            <person name="LaButti K."/>
            <person name="Andreopoulos B."/>
            <person name="Lipzen A."/>
            <person name="Chen C."/>
            <person name="Yanf M."/>
            <person name="Daum C."/>
            <person name="Ng V."/>
            <person name="Clum A."/>
            <person name="Steindorff A."/>
            <person name="Ohm R."/>
            <person name="Martin F."/>
            <person name="Silar P."/>
            <person name="Natvig D."/>
            <person name="Lalanne C."/>
            <person name="Gautier V."/>
            <person name="Ament-velasquez S.L."/>
            <person name="Kruys A."/>
            <person name="Hutchinson M.I."/>
            <person name="Powell A.J."/>
            <person name="Barry K."/>
            <person name="Miller A.N."/>
            <person name="Grigoriev I.V."/>
            <person name="Debuchy R."/>
            <person name="Gladieux P."/>
            <person name="Thoren M.H."/>
            <person name="Johannesson H."/>
        </authorList>
    </citation>
    <scope>NUCLEOTIDE SEQUENCE</scope>
    <source>
        <strain evidence="2">CBS 232.78</strain>
    </source>
</reference>
<evidence type="ECO:0000256" key="1">
    <source>
        <dbReference type="SAM" id="Phobius"/>
    </source>
</evidence>
<proteinExistence type="predicted"/>